<accession>A0A0E9PEZ8</accession>
<evidence type="ECO:0000313" key="1">
    <source>
        <dbReference type="EMBL" id="JAH02812.1"/>
    </source>
</evidence>
<reference evidence="1" key="2">
    <citation type="journal article" date="2015" name="Fish Shellfish Immunol.">
        <title>Early steps in the European eel (Anguilla anguilla)-Vibrio vulnificus interaction in the gills: Role of the RtxA13 toxin.</title>
        <authorList>
            <person name="Callol A."/>
            <person name="Pajuelo D."/>
            <person name="Ebbesson L."/>
            <person name="Teles M."/>
            <person name="MacKenzie S."/>
            <person name="Amaro C."/>
        </authorList>
    </citation>
    <scope>NUCLEOTIDE SEQUENCE</scope>
</reference>
<name>A0A0E9PEZ8_ANGAN</name>
<reference evidence="1" key="1">
    <citation type="submission" date="2014-11" db="EMBL/GenBank/DDBJ databases">
        <authorList>
            <person name="Amaro Gonzalez C."/>
        </authorList>
    </citation>
    <scope>NUCLEOTIDE SEQUENCE</scope>
</reference>
<dbReference type="AlphaFoldDB" id="A0A0E9PEZ8"/>
<protein>
    <submittedName>
        <fullName evidence="1">Uncharacterized protein</fullName>
    </submittedName>
</protein>
<dbReference type="EMBL" id="GBXM01105765">
    <property type="protein sequence ID" value="JAH02812.1"/>
    <property type="molecule type" value="Transcribed_RNA"/>
</dbReference>
<proteinExistence type="predicted"/>
<organism evidence="1">
    <name type="scientific">Anguilla anguilla</name>
    <name type="common">European freshwater eel</name>
    <name type="synonym">Muraena anguilla</name>
    <dbReference type="NCBI Taxonomy" id="7936"/>
    <lineage>
        <taxon>Eukaryota</taxon>
        <taxon>Metazoa</taxon>
        <taxon>Chordata</taxon>
        <taxon>Craniata</taxon>
        <taxon>Vertebrata</taxon>
        <taxon>Euteleostomi</taxon>
        <taxon>Actinopterygii</taxon>
        <taxon>Neopterygii</taxon>
        <taxon>Teleostei</taxon>
        <taxon>Anguilliformes</taxon>
        <taxon>Anguillidae</taxon>
        <taxon>Anguilla</taxon>
    </lineage>
</organism>
<sequence>MRTRGIVMATFTRWYIKLKGGRWNLLHGVTLSVGLLIA</sequence>